<dbReference type="SUPFAM" id="SSF48264">
    <property type="entry name" value="Cytochrome P450"/>
    <property type="match status" value="1"/>
</dbReference>
<feature type="binding site" description="axial binding residue" evidence="12">
    <location>
        <position position="421"/>
    </location>
    <ligand>
        <name>heme</name>
        <dbReference type="ChEBI" id="CHEBI:30413"/>
    </ligand>
    <ligandPart>
        <name>Fe</name>
        <dbReference type="ChEBI" id="CHEBI:18248"/>
    </ligandPart>
</feature>
<dbReference type="Proteomes" id="UP000008311">
    <property type="component" value="Unassembled WGS sequence"/>
</dbReference>
<evidence type="ECO:0000256" key="14">
    <source>
        <dbReference type="SAM" id="SignalP"/>
    </source>
</evidence>
<dbReference type="InterPro" id="IPR002401">
    <property type="entry name" value="Cyt_P450_E_grp-I"/>
</dbReference>
<keyword evidence="7" id="KW-1133">Transmembrane helix</keyword>
<dbReference type="InterPro" id="IPR036396">
    <property type="entry name" value="Cyt_P450_sf"/>
</dbReference>
<keyword evidence="16" id="KW-1185">Reference proteome</keyword>
<dbReference type="STRING" id="3988.B9ST44"/>
<evidence type="ECO:0000256" key="13">
    <source>
        <dbReference type="RuleBase" id="RU000461"/>
    </source>
</evidence>
<name>B9ST44_RICCO</name>
<dbReference type="GO" id="GO:0010268">
    <property type="term" value="P:brassinosteroid homeostasis"/>
    <property type="evidence" value="ECO:0000318"/>
    <property type="project" value="GO_Central"/>
</dbReference>
<keyword evidence="6 12" id="KW-0479">Metal-binding</keyword>
<dbReference type="FunFam" id="1.10.630.10:FF:000020">
    <property type="entry name" value="Cytochrome P450 family protein"/>
    <property type="match status" value="1"/>
</dbReference>
<dbReference type="PANTHER" id="PTHR24286">
    <property type="entry name" value="CYTOCHROME P450 26"/>
    <property type="match status" value="1"/>
</dbReference>
<keyword evidence="14" id="KW-0732">Signal</keyword>
<feature type="chain" id="PRO_5002889673" evidence="14">
    <location>
        <begin position="17"/>
        <end position="472"/>
    </location>
</feature>
<evidence type="ECO:0000256" key="5">
    <source>
        <dbReference type="ARBA" id="ARBA00022692"/>
    </source>
</evidence>
<dbReference type="PRINTS" id="PR00463">
    <property type="entry name" value="EP450I"/>
</dbReference>
<dbReference type="KEGG" id="rcu:8260413"/>
<dbReference type="GO" id="GO:0016132">
    <property type="term" value="P:brassinosteroid biosynthetic process"/>
    <property type="evidence" value="ECO:0000318"/>
    <property type="project" value="GO_Central"/>
</dbReference>
<dbReference type="GO" id="GO:0016020">
    <property type="term" value="C:membrane"/>
    <property type="evidence" value="ECO:0007669"/>
    <property type="project" value="UniProtKB-SubCell"/>
</dbReference>
<dbReference type="InParanoid" id="B9ST44"/>
<evidence type="ECO:0000256" key="7">
    <source>
        <dbReference type="ARBA" id="ARBA00022989"/>
    </source>
</evidence>
<accession>B9ST44</accession>
<dbReference type="AlphaFoldDB" id="B9ST44"/>
<comment type="similarity">
    <text evidence="3 13">Belongs to the cytochrome P450 family.</text>
</comment>
<organism evidence="15 16">
    <name type="scientific">Ricinus communis</name>
    <name type="common">Castor bean</name>
    <dbReference type="NCBI Taxonomy" id="3988"/>
    <lineage>
        <taxon>Eukaryota</taxon>
        <taxon>Viridiplantae</taxon>
        <taxon>Streptophyta</taxon>
        <taxon>Embryophyta</taxon>
        <taxon>Tracheophyta</taxon>
        <taxon>Spermatophyta</taxon>
        <taxon>Magnoliopsida</taxon>
        <taxon>eudicotyledons</taxon>
        <taxon>Gunneridae</taxon>
        <taxon>Pentapetalae</taxon>
        <taxon>rosids</taxon>
        <taxon>fabids</taxon>
        <taxon>Malpighiales</taxon>
        <taxon>Euphorbiaceae</taxon>
        <taxon>Acalyphoideae</taxon>
        <taxon>Acalypheae</taxon>
        <taxon>Ricinus</taxon>
    </lineage>
</organism>
<dbReference type="GO" id="GO:0016705">
    <property type="term" value="F:oxidoreductase activity, acting on paired donors, with incorporation or reduction of molecular oxygen"/>
    <property type="evidence" value="ECO:0007669"/>
    <property type="project" value="InterPro"/>
</dbReference>
<dbReference type="EMBL" id="EQ974121">
    <property type="protein sequence ID" value="EEF33222.1"/>
    <property type="molecule type" value="Genomic_DNA"/>
</dbReference>
<evidence type="ECO:0000256" key="4">
    <source>
        <dbReference type="ARBA" id="ARBA00022617"/>
    </source>
</evidence>
<reference evidence="16" key="1">
    <citation type="journal article" date="2010" name="Nat. Biotechnol.">
        <title>Draft genome sequence of the oilseed species Ricinus communis.</title>
        <authorList>
            <person name="Chan A.P."/>
            <person name="Crabtree J."/>
            <person name="Zhao Q."/>
            <person name="Lorenzi H."/>
            <person name="Orvis J."/>
            <person name="Puiu D."/>
            <person name="Melake-Berhan A."/>
            <person name="Jones K.M."/>
            <person name="Redman J."/>
            <person name="Chen G."/>
            <person name="Cahoon E.B."/>
            <person name="Gedil M."/>
            <person name="Stanke M."/>
            <person name="Haas B.J."/>
            <person name="Wortman J.R."/>
            <person name="Fraser-Liggett C.M."/>
            <person name="Ravel J."/>
            <person name="Rabinowicz P.D."/>
        </authorList>
    </citation>
    <scope>NUCLEOTIDE SEQUENCE [LARGE SCALE GENOMIC DNA]</scope>
    <source>
        <strain evidence="16">cv. Hale</strain>
    </source>
</reference>
<evidence type="ECO:0000256" key="8">
    <source>
        <dbReference type="ARBA" id="ARBA00023002"/>
    </source>
</evidence>
<evidence type="ECO:0000256" key="3">
    <source>
        <dbReference type="ARBA" id="ARBA00010617"/>
    </source>
</evidence>
<comment type="cofactor">
    <cofactor evidence="1 12">
        <name>heme</name>
        <dbReference type="ChEBI" id="CHEBI:30413"/>
    </cofactor>
</comment>
<dbReference type="GO" id="GO:0005506">
    <property type="term" value="F:iron ion binding"/>
    <property type="evidence" value="ECO:0007669"/>
    <property type="project" value="InterPro"/>
</dbReference>
<sequence>MVFVTVVGLSLLLCLAHWVYNWRNPKCNGKLPPGSMGFPIIGETIQFFIPHRNLDVPPFIRKRTEKYGSLFKTSIVGCKIIVSADAEVNHLIFQQEGKSFISWYMDSFTDILGKDNILFLQGFIHKHLRNLILNFVGSQSLKQRLLPEIENLTCKHLQLWSTQGTVELKEAISTMIFSFSTELLFSCNGTKSTTKMRKYYADFLDGLISFPLYIPGTAYWKCLQGRKEAMEIIKSTLEERRTAPKKEKKDFLDVMLEETDKDGSFLTEKTALDFLFMLPFAFFESTSSVMVLALQLLSENPEALEELTKEHEAILSNREKNDSKLTWEEYRSMTFTHLVINETTRLVNIVPRVFRKAVNDVQIKGYTIPAGWMVMVCPTTVHLNPVKYNDPLAFNPWRWQGEELNAGSKNFMAFGGGVRLCAGADFVKLQMAIFLHYLVTKYRWSVIKGHVLKKPGVVFPDGFHVQLFDKNT</sequence>
<keyword evidence="8 13" id="KW-0560">Oxidoreductase</keyword>
<keyword evidence="4 12" id="KW-0349">Heme</keyword>
<dbReference type="eggNOG" id="KOG0157">
    <property type="taxonomic scope" value="Eukaryota"/>
</dbReference>
<dbReference type="EC" id="1.14.13.76" evidence="15"/>
<dbReference type="OrthoDB" id="1372046at2759"/>
<dbReference type="GO" id="GO:0020037">
    <property type="term" value="F:heme binding"/>
    <property type="evidence" value="ECO:0007669"/>
    <property type="project" value="InterPro"/>
</dbReference>
<evidence type="ECO:0000256" key="2">
    <source>
        <dbReference type="ARBA" id="ARBA00004167"/>
    </source>
</evidence>
<comment type="subcellular location">
    <subcellularLocation>
        <location evidence="2">Membrane</location>
        <topology evidence="2">Single-pass membrane protein</topology>
    </subcellularLocation>
</comment>
<dbReference type="Gene3D" id="1.10.630.10">
    <property type="entry name" value="Cytochrome P450"/>
    <property type="match status" value="1"/>
</dbReference>
<dbReference type="PANTHER" id="PTHR24286:SF236">
    <property type="entry name" value="P450, PUTATIVE-RELATED"/>
    <property type="match status" value="1"/>
</dbReference>
<keyword evidence="5" id="KW-0812">Transmembrane</keyword>
<evidence type="ECO:0000256" key="10">
    <source>
        <dbReference type="ARBA" id="ARBA00023033"/>
    </source>
</evidence>
<keyword evidence="9 12" id="KW-0408">Iron</keyword>
<dbReference type="GO" id="GO:0004497">
    <property type="term" value="F:monooxygenase activity"/>
    <property type="evidence" value="ECO:0000318"/>
    <property type="project" value="GO_Central"/>
</dbReference>
<dbReference type="CDD" id="cd11043">
    <property type="entry name" value="CYP90-like"/>
    <property type="match status" value="1"/>
</dbReference>
<dbReference type="PROSITE" id="PS00086">
    <property type="entry name" value="CYTOCHROME_P450"/>
    <property type="match status" value="1"/>
</dbReference>
<feature type="signal peptide" evidence="14">
    <location>
        <begin position="1"/>
        <end position="16"/>
    </location>
</feature>
<protein>
    <submittedName>
        <fullName evidence="15">Cytochrome P450, putative</fullName>
        <ecNumber evidence="15">1.14.13.76</ecNumber>
    </submittedName>
</protein>
<gene>
    <name evidence="15" type="ORF">RCOM_0248630</name>
</gene>
<evidence type="ECO:0000313" key="16">
    <source>
        <dbReference type="Proteomes" id="UP000008311"/>
    </source>
</evidence>
<evidence type="ECO:0000256" key="6">
    <source>
        <dbReference type="ARBA" id="ARBA00022723"/>
    </source>
</evidence>
<evidence type="ECO:0000256" key="11">
    <source>
        <dbReference type="ARBA" id="ARBA00023136"/>
    </source>
</evidence>
<dbReference type="Pfam" id="PF00067">
    <property type="entry name" value="p450"/>
    <property type="match status" value="1"/>
</dbReference>
<proteinExistence type="inferred from homology"/>
<keyword evidence="11" id="KW-0472">Membrane</keyword>
<evidence type="ECO:0000256" key="1">
    <source>
        <dbReference type="ARBA" id="ARBA00001971"/>
    </source>
</evidence>
<evidence type="ECO:0000256" key="9">
    <source>
        <dbReference type="ARBA" id="ARBA00023004"/>
    </source>
</evidence>
<keyword evidence="10 13" id="KW-0503">Monooxygenase</keyword>
<evidence type="ECO:0000313" key="15">
    <source>
        <dbReference type="EMBL" id="EEF33222.1"/>
    </source>
</evidence>
<dbReference type="InterPro" id="IPR001128">
    <property type="entry name" value="Cyt_P450"/>
</dbReference>
<dbReference type="InterPro" id="IPR017972">
    <property type="entry name" value="Cyt_P450_CS"/>
</dbReference>
<evidence type="ECO:0000256" key="12">
    <source>
        <dbReference type="PIRSR" id="PIRSR602401-1"/>
    </source>
</evidence>